<comment type="caution">
    <text evidence="5">The sequence shown here is derived from an EMBL/GenBank/DDBJ whole genome shotgun (WGS) entry which is preliminary data.</text>
</comment>
<dbReference type="SUPFAM" id="SSF53163">
    <property type="entry name" value="HybD-like"/>
    <property type="match status" value="1"/>
</dbReference>
<dbReference type="GO" id="GO:0004190">
    <property type="term" value="F:aspartic-type endopeptidase activity"/>
    <property type="evidence" value="ECO:0007669"/>
    <property type="project" value="UniProtKB-KW"/>
</dbReference>
<protein>
    <recommendedName>
        <fullName evidence="7">Hydrogenase maturation protease</fullName>
    </recommendedName>
</protein>
<dbReference type="CDD" id="cd00518">
    <property type="entry name" value="H2MP"/>
    <property type="match status" value="1"/>
</dbReference>
<dbReference type="PANTHER" id="PTHR30302">
    <property type="entry name" value="HYDROGENASE 1 MATURATION PROTEASE"/>
    <property type="match status" value="1"/>
</dbReference>
<dbReference type="PRINTS" id="PR00446">
    <property type="entry name" value="HYDRGNUPTAKE"/>
</dbReference>
<dbReference type="OrthoDB" id="9794619at2"/>
<dbReference type="GO" id="GO:0016485">
    <property type="term" value="P:protein processing"/>
    <property type="evidence" value="ECO:0007669"/>
    <property type="project" value="TreeGrafter"/>
</dbReference>
<reference evidence="6" key="1">
    <citation type="journal article" date="2017" name="Appl. Environ. Microbiol.">
        <title>Genomic analysis of Calderihabitans maritimus KKC1, a thermophilic hydrogenogenic carboxydotrophic bacterium isolated from marine sediment.</title>
        <authorList>
            <person name="Omae K."/>
            <person name="Yoneda Y."/>
            <person name="Fukuyama Y."/>
            <person name="Yoshida T."/>
            <person name="Sako Y."/>
        </authorList>
    </citation>
    <scope>NUCLEOTIDE SEQUENCE [LARGE SCALE GENOMIC DNA]</scope>
    <source>
        <strain evidence="6">KKC1</strain>
    </source>
</reference>
<evidence type="ECO:0000256" key="1">
    <source>
        <dbReference type="ARBA" id="ARBA00006814"/>
    </source>
</evidence>
<accession>A0A1Z5HP88</accession>
<evidence type="ECO:0000256" key="4">
    <source>
        <dbReference type="ARBA" id="ARBA00022801"/>
    </source>
</evidence>
<sequence length="164" mass="17822">MSQNNTVAPKTIVIGLGNPILADDGVGIYALQELQKSVAHPDVTFMECSLAGFNLLDLLQGYQKAIIIDSIKTGKGEIGEVYRLDIDSLFSTVRLASVHEINFATALELGRMMDLDMPSDIEIYVVEVEDNSTFREGCCAKVAAAIPVIKEAVIKSLEKIYGKV</sequence>
<dbReference type="GO" id="GO:0008047">
    <property type="term" value="F:enzyme activator activity"/>
    <property type="evidence" value="ECO:0007669"/>
    <property type="project" value="InterPro"/>
</dbReference>
<evidence type="ECO:0000313" key="6">
    <source>
        <dbReference type="Proteomes" id="UP000197032"/>
    </source>
</evidence>
<keyword evidence="3" id="KW-0064">Aspartyl protease</keyword>
<proteinExistence type="inferred from homology"/>
<keyword evidence="2" id="KW-0645">Protease</keyword>
<evidence type="ECO:0000256" key="2">
    <source>
        <dbReference type="ARBA" id="ARBA00022670"/>
    </source>
</evidence>
<dbReference type="PANTHER" id="PTHR30302:SF1">
    <property type="entry name" value="HYDROGENASE 2 MATURATION PROTEASE"/>
    <property type="match status" value="1"/>
</dbReference>
<organism evidence="5 6">
    <name type="scientific">Calderihabitans maritimus</name>
    <dbReference type="NCBI Taxonomy" id="1246530"/>
    <lineage>
        <taxon>Bacteria</taxon>
        <taxon>Bacillati</taxon>
        <taxon>Bacillota</taxon>
        <taxon>Clostridia</taxon>
        <taxon>Neomoorellales</taxon>
        <taxon>Calderihabitantaceae</taxon>
        <taxon>Calderihabitans</taxon>
    </lineage>
</organism>
<dbReference type="EMBL" id="BDGJ01000005">
    <property type="protein sequence ID" value="GAW91115.1"/>
    <property type="molecule type" value="Genomic_DNA"/>
</dbReference>
<dbReference type="NCBIfam" id="TIGR00072">
    <property type="entry name" value="hydrog_prot"/>
    <property type="match status" value="1"/>
</dbReference>
<dbReference type="RefSeq" id="WP_088552716.1">
    <property type="nucleotide sequence ID" value="NZ_BDGJ01000005.1"/>
</dbReference>
<dbReference type="Pfam" id="PF01750">
    <property type="entry name" value="HycI"/>
    <property type="match status" value="1"/>
</dbReference>
<comment type="similarity">
    <text evidence="1">Belongs to the peptidase A31 family.</text>
</comment>
<evidence type="ECO:0008006" key="7">
    <source>
        <dbReference type="Google" id="ProtNLM"/>
    </source>
</evidence>
<keyword evidence="6" id="KW-1185">Reference proteome</keyword>
<dbReference type="InterPro" id="IPR023430">
    <property type="entry name" value="Pept_HybD-like_dom_sf"/>
</dbReference>
<keyword evidence="4" id="KW-0378">Hydrolase</keyword>
<dbReference type="Gene3D" id="3.40.50.1450">
    <property type="entry name" value="HybD-like"/>
    <property type="match status" value="1"/>
</dbReference>
<dbReference type="Proteomes" id="UP000197032">
    <property type="component" value="Unassembled WGS sequence"/>
</dbReference>
<dbReference type="InterPro" id="IPR000671">
    <property type="entry name" value="Peptidase_A31"/>
</dbReference>
<evidence type="ECO:0000313" key="5">
    <source>
        <dbReference type="EMBL" id="GAW91115.1"/>
    </source>
</evidence>
<evidence type="ECO:0000256" key="3">
    <source>
        <dbReference type="ARBA" id="ARBA00022750"/>
    </source>
</evidence>
<gene>
    <name evidence="5" type="ORF">KKC1_02770</name>
</gene>
<dbReference type="AlphaFoldDB" id="A0A1Z5HP88"/>
<name>A0A1Z5HP88_9FIRM</name>